<dbReference type="Pfam" id="PF01381">
    <property type="entry name" value="HTH_3"/>
    <property type="match status" value="1"/>
</dbReference>
<evidence type="ECO:0000256" key="1">
    <source>
        <dbReference type="ARBA" id="ARBA00023125"/>
    </source>
</evidence>
<dbReference type="PANTHER" id="PTHR46558">
    <property type="entry name" value="TRACRIPTIONAL REGULATORY PROTEIN-RELATED-RELATED"/>
    <property type="match status" value="1"/>
</dbReference>
<protein>
    <submittedName>
        <fullName evidence="3">Transcriptional regulator</fullName>
    </submittedName>
</protein>
<dbReference type="PROSITE" id="PS50943">
    <property type="entry name" value="HTH_CROC1"/>
    <property type="match status" value="1"/>
</dbReference>
<dbReference type="PANTHER" id="PTHR46558:SF11">
    <property type="entry name" value="HTH-TYPE TRANSCRIPTIONAL REGULATOR XRE"/>
    <property type="match status" value="1"/>
</dbReference>
<organism evidence="3 4">
    <name type="scientific">Candidatus Endobugula sertula</name>
    <name type="common">Bugula neritina bacterial symbiont</name>
    <dbReference type="NCBI Taxonomy" id="62101"/>
    <lineage>
        <taxon>Bacteria</taxon>
        <taxon>Pseudomonadati</taxon>
        <taxon>Pseudomonadota</taxon>
        <taxon>Gammaproteobacteria</taxon>
        <taxon>Cellvibrionales</taxon>
        <taxon>Cellvibrionaceae</taxon>
        <taxon>Candidatus Endobugula</taxon>
    </lineage>
</organism>
<dbReference type="STRING" id="62101.AB835_00590"/>
<feature type="domain" description="HTH cro/C1-type" evidence="2">
    <location>
        <begin position="7"/>
        <end position="61"/>
    </location>
</feature>
<name>A0A1D2QU32_9GAMM</name>
<dbReference type="NCBIfam" id="NF041951">
    <property type="entry name" value="phage_RstR"/>
    <property type="match status" value="1"/>
</dbReference>
<dbReference type="Proteomes" id="UP000242502">
    <property type="component" value="Unassembled WGS sequence"/>
</dbReference>
<dbReference type="InterPro" id="IPR010982">
    <property type="entry name" value="Lambda_DNA-bd_dom_sf"/>
</dbReference>
<evidence type="ECO:0000313" key="4">
    <source>
        <dbReference type="Proteomes" id="UP000242502"/>
    </source>
</evidence>
<accession>A0A1D2QU32</accession>
<dbReference type="AlphaFoldDB" id="A0A1D2QU32"/>
<sequence length="118" mass="13560">MSLHTRLITLRKNRSLTQQQMADTIGIHVNSLKKYEAGQAQPSIDVLKKIALELHVSTDFLLFDEHERGPSEDLALQFEAVTQMPEDEQRVIREVLESLIIKYQSRRWDSGRQAAKSS</sequence>
<dbReference type="InterPro" id="IPR001387">
    <property type="entry name" value="Cro/C1-type_HTH"/>
</dbReference>
<dbReference type="Gene3D" id="1.10.260.40">
    <property type="entry name" value="lambda repressor-like DNA-binding domains"/>
    <property type="match status" value="1"/>
</dbReference>
<dbReference type="SMART" id="SM00530">
    <property type="entry name" value="HTH_XRE"/>
    <property type="match status" value="1"/>
</dbReference>
<reference evidence="3 4" key="1">
    <citation type="journal article" date="2016" name="Appl. Environ. Microbiol.">
        <title>Lack of Overt Genome Reduction in the Bryostatin-Producing Bryozoan Symbiont "Candidatus Endobugula sertula".</title>
        <authorList>
            <person name="Miller I.J."/>
            <person name="Vanee N."/>
            <person name="Fong S.S."/>
            <person name="Lim-Fong G.E."/>
            <person name="Kwan J.C."/>
        </authorList>
    </citation>
    <scope>NUCLEOTIDE SEQUENCE [LARGE SCALE GENOMIC DNA]</scope>
    <source>
        <strain evidence="3">AB1-4</strain>
    </source>
</reference>
<proteinExistence type="predicted"/>
<dbReference type="SUPFAM" id="SSF47413">
    <property type="entry name" value="lambda repressor-like DNA-binding domains"/>
    <property type="match status" value="1"/>
</dbReference>
<gene>
    <name evidence="3" type="ORF">AB835_00590</name>
</gene>
<evidence type="ECO:0000313" key="3">
    <source>
        <dbReference type="EMBL" id="ODS25086.1"/>
    </source>
</evidence>
<dbReference type="CDD" id="cd00093">
    <property type="entry name" value="HTH_XRE"/>
    <property type="match status" value="1"/>
</dbReference>
<dbReference type="EMBL" id="MDLC01000002">
    <property type="protein sequence ID" value="ODS25086.1"/>
    <property type="molecule type" value="Genomic_DNA"/>
</dbReference>
<keyword evidence="1" id="KW-0238">DNA-binding</keyword>
<comment type="caution">
    <text evidence="3">The sequence shown here is derived from an EMBL/GenBank/DDBJ whole genome shotgun (WGS) entry which is preliminary data.</text>
</comment>
<dbReference type="GO" id="GO:0003677">
    <property type="term" value="F:DNA binding"/>
    <property type="evidence" value="ECO:0007669"/>
    <property type="project" value="UniProtKB-KW"/>
</dbReference>
<evidence type="ECO:0000259" key="2">
    <source>
        <dbReference type="PROSITE" id="PS50943"/>
    </source>
</evidence>
<dbReference type="InterPro" id="IPR049639">
    <property type="entry name" value="RstR"/>
</dbReference>